<evidence type="ECO:0000313" key="1">
    <source>
        <dbReference type="EMBL" id="SDD55016.1"/>
    </source>
</evidence>
<dbReference type="EMBL" id="FMZZ01000013">
    <property type="protein sequence ID" value="SDD55016.1"/>
    <property type="molecule type" value="Genomic_DNA"/>
</dbReference>
<accession>A0A1G6VQA6</accession>
<dbReference type="OrthoDB" id="1882482at2"/>
<dbReference type="RefSeq" id="WP_091454754.1">
    <property type="nucleotide sequence ID" value="NZ_FMZZ01000013.1"/>
</dbReference>
<protein>
    <submittedName>
        <fullName evidence="1">Uncharacterized protein</fullName>
    </submittedName>
</protein>
<dbReference type="PRINTS" id="PR01955">
    <property type="entry name" value="LANCFRANKIA"/>
</dbReference>
<reference evidence="2" key="1">
    <citation type="submission" date="2016-10" db="EMBL/GenBank/DDBJ databases">
        <authorList>
            <person name="Varghese N."/>
            <person name="Submissions S."/>
        </authorList>
    </citation>
    <scope>NUCLEOTIDE SEQUENCE [LARGE SCALE GENOMIC DNA]</scope>
    <source>
        <strain evidence="2">IBRC-M 10403</strain>
    </source>
</reference>
<dbReference type="SUPFAM" id="SSF158745">
    <property type="entry name" value="LanC-like"/>
    <property type="match status" value="1"/>
</dbReference>
<dbReference type="Gene3D" id="1.50.10.20">
    <property type="match status" value="1"/>
</dbReference>
<dbReference type="Proteomes" id="UP000199501">
    <property type="component" value="Unassembled WGS sequence"/>
</dbReference>
<sequence length="109" mass="11500">MVELPVLGAHPVPGDSLGSGAAGIALLPFEQARLETAPQAAAHRWATTMTRGPVTAHPDHACLYRDAPAVAFALHTADHPAYAAALDTLDEHIATVTRHRLSRCSHTIP</sequence>
<keyword evidence="2" id="KW-1185">Reference proteome</keyword>
<evidence type="ECO:0000313" key="2">
    <source>
        <dbReference type="Proteomes" id="UP000199501"/>
    </source>
</evidence>
<dbReference type="AlphaFoldDB" id="A0A1G6VQA6"/>
<organism evidence="1 2">
    <name type="scientific">Actinokineospora iranica</name>
    <dbReference type="NCBI Taxonomy" id="1271860"/>
    <lineage>
        <taxon>Bacteria</taxon>
        <taxon>Bacillati</taxon>
        <taxon>Actinomycetota</taxon>
        <taxon>Actinomycetes</taxon>
        <taxon>Pseudonocardiales</taxon>
        <taxon>Pseudonocardiaceae</taxon>
        <taxon>Actinokineospora</taxon>
    </lineage>
</organism>
<name>A0A1G6VQA6_9PSEU</name>
<gene>
    <name evidence="1" type="ORF">SAMN05216174_1136</name>
</gene>
<proteinExistence type="predicted"/>